<evidence type="ECO:0000256" key="2">
    <source>
        <dbReference type="ARBA" id="ARBA00022723"/>
    </source>
</evidence>
<comment type="similarity">
    <text evidence="1">Belongs to the metallo-beta-lactamase superfamily.</text>
</comment>
<dbReference type="GO" id="GO:0016787">
    <property type="term" value="F:hydrolase activity"/>
    <property type="evidence" value="ECO:0007669"/>
    <property type="project" value="UniProtKB-KW"/>
</dbReference>
<evidence type="ECO:0000259" key="5">
    <source>
        <dbReference type="Pfam" id="PF00753"/>
    </source>
</evidence>
<evidence type="ECO:0000256" key="1">
    <source>
        <dbReference type="ARBA" id="ARBA00007749"/>
    </source>
</evidence>
<organism evidence="6 7">
    <name type="scientific">Saxophila tyrrhenica</name>
    <dbReference type="NCBI Taxonomy" id="1690608"/>
    <lineage>
        <taxon>Eukaryota</taxon>
        <taxon>Fungi</taxon>
        <taxon>Dikarya</taxon>
        <taxon>Ascomycota</taxon>
        <taxon>Pezizomycotina</taxon>
        <taxon>Dothideomycetes</taxon>
        <taxon>Dothideomycetidae</taxon>
        <taxon>Mycosphaerellales</taxon>
        <taxon>Extremaceae</taxon>
        <taxon>Saxophila</taxon>
    </lineage>
</organism>
<keyword evidence="2" id="KW-0479">Metal-binding</keyword>
<name>A0AAV9PKG0_9PEZI</name>
<evidence type="ECO:0000313" key="6">
    <source>
        <dbReference type="EMBL" id="KAK5174415.1"/>
    </source>
</evidence>
<dbReference type="RefSeq" id="XP_064663084.1">
    <property type="nucleotide sequence ID" value="XM_064798757.1"/>
</dbReference>
<dbReference type="EMBL" id="JAVRRT010000002">
    <property type="protein sequence ID" value="KAK5174415.1"/>
    <property type="molecule type" value="Genomic_DNA"/>
</dbReference>
<sequence>MSAAPASNIPPSSSTVSVSIIDTTSSIKGVDTWKFLSPSIKGHDYLSTLAFSFFIEHSASKRKLMFDLGIRKDWQNSSPFLIGRFKMGGYELTVKKSVREILEAEGIDGRDIEAVIWSHWHFDHTGNPDEFEKSTTLIVGPGFSSHKLPGYPKDPNSSILESDYAGRELKEIDFSGSDLKIGKLDAYDYFNDGSFYLLNSPGHAIGHLCALARVTSSPDSFILMGGDAFHHAGELRPSPYLPLPADITPHPFQGCSSCPGEMFESLLPEKDSTKPFYIPSPQQKVPMHLDPDEAVRTIQKLQEMDVREDILMAAAHDDSLYGIIDLFPKTANNFVKEGEN</sequence>
<gene>
    <name evidence="6" type="ORF">LTR77_001495</name>
</gene>
<dbReference type="AlphaFoldDB" id="A0AAV9PKG0"/>
<dbReference type="PANTHER" id="PTHR42978">
    <property type="entry name" value="QUORUM-QUENCHING LACTONASE YTNP-RELATED-RELATED"/>
    <property type="match status" value="1"/>
</dbReference>
<evidence type="ECO:0000256" key="3">
    <source>
        <dbReference type="ARBA" id="ARBA00022801"/>
    </source>
</evidence>
<dbReference type="Gene3D" id="3.60.15.10">
    <property type="entry name" value="Ribonuclease Z/Hydroxyacylglutathione hydrolase-like"/>
    <property type="match status" value="1"/>
</dbReference>
<dbReference type="CDD" id="cd07730">
    <property type="entry name" value="metallo-hydrolase-like_MBL-fold"/>
    <property type="match status" value="1"/>
</dbReference>
<evidence type="ECO:0000313" key="7">
    <source>
        <dbReference type="Proteomes" id="UP001337655"/>
    </source>
</evidence>
<dbReference type="Proteomes" id="UP001337655">
    <property type="component" value="Unassembled WGS sequence"/>
</dbReference>
<feature type="domain" description="Metallo-beta-lactamase" evidence="5">
    <location>
        <begin position="61"/>
        <end position="135"/>
    </location>
</feature>
<keyword evidence="3" id="KW-0378">Hydrolase</keyword>
<dbReference type="GeneID" id="89922843"/>
<dbReference type="PANTHER" id="PTHR42978:SF5">
    <property type="entry name" value="METALLO-BETA-LACTAMASE DOMAIN-CONTAINING PROTEIN"/>
    <property type="match status" value="1"/>
</dbReference>
<comment type="caution">
    <text evidence="6">The sequence shown here is derived from an EMBL/GenBank/DDBJ whole genome shotgun (WGS) entry which is preliminary data.</text>
</comment>
<dbReference type="InterPro" id="IPR036866">
    <property type="entry name" value="RibonucZ/Hydroxyglut_hydro"/>
</dbReference>
<dbReference type="InterPro" id="IPR051013">
    <property type="entry name" value="MBL_superfamily_lactonases"/>
</dbReference>
<protein>
    <recommendedName>
        <fullName evidence="5">Metallo-beta-lactamase domain-containing protein</fullName>
    </recommendedName>
</protein>
<dbReference type="GO" id="GO:0046872">
    <property type="term" value="F:metal ion binding"/>
    <property type="evidence" value="ECO:0007669"/>
    <property type="project" value="UniProtKB-KW"/>
</dbReference>
<reference evidence="6 7" key="1">
    <citation type="submission" date="2023-08" db="EMBL/GenBank/DDBJ databases">
        <title>Black Yeasts Isolated from many extreme environments.</title>
        <authorList>
            <person name="Coleine C."/>
            <person name="Stajich J.E."/>
            <person name="Selbmann L."/>
        </authorList>
    </citation>
    <scope>NUCLEOTIDE SEQUENCE [LARGE SCALE GENOMIC DNA]</scope>
    <source>
        <strain evidence="6 7">CCFEE 5935</strain>
    </source>
</reference>
<keyword evidence="7" id="KW-1185">Reference proteome</keyword>
<accession>A0AAV9PKG0</accession>
<dbReference type="SUPFAM" id="SSF56281">
    <property type="entry name" value="Metallo-hydrolase/oxidoreductase"/>
    <property type="match status" value="1"/>
</dbReference>
<dbReference type="Pfam" id="PF00753">
    <property type="entry name" value="Lactamase_B"/>
    <property type="match status" value="1"/>
</dbReference>
<keyword evidence="4" id="KW-0862">Zinc</keyword>
<evidence type="ECO:0000256" key="4">
    <source>
        <dbReference type="ARBA" id="ARBA00022833"/>
    </source>
</evidence>
<proteinExistence type="inferred from homology"/>
<dbReference type="InterPro" id="IPR001279">
    <property type="entry name" value="Metallo-B-lactamas"/>
</dbReference>